<accession>A0A160N0Y8</accession>
<feature type="coiled-coil region" evidence="4">
    <location>
        <begin position="230"/>
        <end position="257"/>
    </location>
</feature>
<keyword evidence="5" id="KW-1133">Transmembrane helix</keyword>
<dbReference type="AlphaFoldDB" id="A0A160N0Y8"/>
<dbReference type="RefSeq" id="WP_063672446.1">
    <property type="nucleotide sequence ID" value="NZ_CP014841.1"/>
</dbReference>
<sequence>MSTPMHSVAPCMRQGPFAAAFHRLFRPDPESLLGRLRSPTYLRWQAGLQLFSFIAVIMLPLEKGFSWHWMAPTLLSLVLYLFFYIRMYIMPVRQMMVNAAGLVAVGLLLWPLNSAAFIYLMIASINLALHPSWRLWLLTVAVTSLLAVPVVLLIDAPKSLLLVVPMTSLFGGFSNFIYMRGVRRDAELRLSQEEVRRLATLAERERIGRDLHDLLGHTLSLVAIKSELARKLALRDASAAQREMEEVERVARHALGEVRAAVTGMRRGDLAAELVSARLMLEASGILLGGGTPESLALPREVEAPLALVLREAVTNIHRHARATEARIEISSEEGEFRMRISDNGCGGLAAHGNGVSGMRERLRALGGTLAIDSPLRKGTTITVAVPMAISAQPPAAAGTRRQAAGSAA</sequence>
<feature type="transmembrane region" description="Helical" evidence="5">
    <location>
        <begin position="160"/>
        <end position="179"/>
    </location>
</feature>
<dbReference type="EC" id="2.7.13.3" evidence="7"/>
<dbReference type="GO" id="GO:0000155">
    <property type="term" value="F:phosphorelay sensor kinase activity"/>
    <property type="evidence" value="ECO:0007669"/>
    <property type="project" value="InterPro"/>
</dbReference>
<keyword evidence="8" id="KW-1185">Reference proteome</keyword>
<keyword evidence="3" id="KW-0902">Two-component regulatory system</keyword>
<evidence type="ECO:0000256" key="3">
    <source>
        <dbReference type="ARBA" id="ARBA00023012"/>
    </source>
</evidence>
<dbReference type="SUPFAM" id="SSF55874">
    <property type="entry name" value="ATPase domain of HSP90 chaperone/DNA topoisomerase II/histidine kinase"/>
    <property type="match status" value="1"/>
</dbReference>
<dbReference type="InterPro" id="IPR050482">
    <property type="entry name" value="Sensor_HK_TwoCompSys"/>
</dbReference>
<keyword evidence="2 7" id="KW-0418">Kinase</keyword>
<proteinExistence type="predicted"/>
<dbReference type="Gene3D" id="1.20.5.1930">
    <property type="match status" value="1"/>
</dbReference>
<evidence type="ECO:0000313" key="7">
    <source>
        <dbReference type="EMBL" id="AND69481.1"/>
    </source>
</evidence>
<dbReference type="InterPro" id="IPR011712">
    <property type="entry name" value="Sig_transdc_His_kin_sub3_dim/P"/>
</dbReference>
<dbReference type="Gene3D" id="3.30.565.10">
    <property type="entry name" value="Histidine kinase-like ATPase, C-terminal domain"/>
    <property type="match status" value="1"/>
</dbReference>
<organism evidence="7 8">
    <name type="scientific">Dyella thiooxydans</name>
    <dbReference type="NCBI Taxonomy" id="445710"/>
    <lineage>
        <taxon>Bacteria</taxon>
        <taxon>Pseudomonadati</taxon>
        <taxon>Pseudomonadota</taxon>
        <taxon>Gammaproteobacteria</taxon>
        <taxon>Lysobacterales</taxon>
        <taxon>Rhodanobacteraceae</taxon>
        <taxon>Dyella</taxon>
    </lineage>
</organism>
<feature type="transmembrane region" description="Helical" evidence="5">
    <location>
        <begin position="67"/>
        <end position="85"/>
    </location>
</feature>
<dbReference type="Pfam" id="PF07730">
    <property type="entry name" value="HisKA_3"/>
    <property type="match status" value="1"/>
</dbReference>
<dbReference type="Proteomes" id="UP000077255">
    <property type="component" value="Chromosome"/>
</dbReference>
<dbReference type="OrthoDB" id="9797605at2"/>
<dbReference type="CDD" id="cd16917">
    <property type="entry name" value="HATPase_UhpB-NarQ-NarX-like"/>
    <property type="match status" value="1"/>
</dbReference>
<dbReference type="InterPro" id="IPR036890">
    <property type="entry name" value="HATPase_C_sf"/>
</dbReference>
<dbReference type="STRING" id="445710.ATSB10_20270"/>
<evidence type="ECO:0000256" key="1">
    <source>
        <dbReference type="ARBA" id="ARBA00022679"/>
    </source>
</evidence>
<feature type="transmembrane region" description="Helical" evidence="5">
    <location>
        <begin position="133"/>
        <end position="153"/>
    </location>
</feature>
<gene>
    <name evidence="7" type="ORF">ATSB10_20270</name>
</gene>
<dbReference type="GO" id="GO:0046983">
    <property type="term" value="F:protein dimerization activity"/>
    <property type="evidence" value="ECO:0007669"/>
    <property type="project" value="InterPro"/>
</dbReference>
<reference evidence="7 8" key="1">
    <citation type="submission" date="2016-02" db="EMBL/GenBank/DDBJ databases">
        <title>Complete genome sequencing and analysis of ATSB10, Dyella thiooxydans isolated from rhizosphere soil of sunflower (Helianthus annuus L.).</title>
        <authorList>
            <person name="Lee Y."/>
            <person name="Hwangbo K."/>
            <person name="Chung H."/>
            <person name="Yoo J."/>
            <person name="Kim K.Y."/>
            <person name="Sa T.M."/>
            <person name="Um Y."/>
            <person name="Madhaiyan M."/>
        </authorList>
    </citation>
    <scope>NUCLEOTIDE SEQUENCE [LARGE SCALE GENOMIC DNA]</scope>
    <source>
        <strain evidence="7 8">ATSB10</strain>
    </source>
</reference>
<dbReference type="KEGG" id="dtx:ATSB10_20270"/>
<dbReference type="SMART" id="SM00387">
    <property type="entry name" value="HATPase_c"/>
    <property type="match status" value="1"/>
</dbReference>
<keyword evidence="5" id="KW-0812">Transmembrane</keyword>
<dbReference type="Pfam" id="PF02518">
    <property type="entry name" value="HATPase_c"/>
    <property type="match status" value="1"/>
</dbReference>
<feature type="transmembrane region" description="Helical" evidence="5">
    <location>
        <begin position="97"/>
        <end position="121"/>
    </location>
</feature>
<protein>
    <submittedName>
        <fullName evidence="7">Histidine kinase</fullName>
        <ecNumber evidence="7">2.7.13.3</ecNumber>
    </submittedName>
</protein>
<dbReference type="EMBL" id="CP014841">
    <property type="protein sequence ID" value="AND69481.1"/>
    <property type="molecule type" value="Genomic_DNA"/>
</dbReference>
<keyword evidence="4" id="KW-0175">Coiled coil</keyword>
<evidence type="ECO:0000256" key="4">
    <source>
        <dbReference type="SAM" id="Coils"/>
    </source>
</evidence>
<dbReference type="PANTHER" id="PTHR24421">
    <property type="entry name" value="NITRATE/NITRITE SENSOR PROTEIN NARX-RELATED"/>
    <property type="match status" value="1"/>
</dbReference>
<dbReference type="GO" id="GO:0016020">
    <property type="term" value="C:membrane"/>
    <property type="evidence" value="ECO:0007669"/>
    <property type="project" value="InterPro"/>
</dbReference>
<evidence type="ECO:0000256" key="2">
    <source>
        <dbReference type="ARBA" id="ARBA00022777"/>
    </source>
</evidence>
<evidence type="ECO:0000313" key="8">
    <source>
        <dbReference type="Proteomes" id="UP000077255"/>
    </source>
</evidence>
<evidence type="ECO:0000259" key="6">
    <source>
        <dbReference type="SMART" id="SM00387"/>
    </source>
</evidence>
<evidence type="ECO:0000256" key="5">
    <source>
        <dbReference type="SAM" id="Phobius"/>
    </source>
</evidence>
<keyword evidence="1 7" id="KW-0808">Transferase</keyword>
<keyword evidence="5" id="KW-0472">Membrane</keyword>
<dbReference type="InterPro" id="IPR003594">
    <property type="entry name" value="HATPase_dom"/>
</dbReference>
<dbReference type="PATRIC" id="fig|445710.3.peg.2025"/>
<feature type="domain" description="Histidine kinase/HSP90-like ATPase" evidence="6">
    <location>
        <begin position="301"/>
        <end position="390"/>
    </location>
</feature>
<dbReference type="PANTHER" id="PTHR24421:SF63">
    <property type="entry name" value="SENSOR HISTIDINE KINASE DESK"/>
    <property type="match status" value="1"/>
</dbReference>
<name>A0A160N0Y8_9GAMM</name>